<dbReference type="SUPFAM" id="SSF51735">
    <property type="entry name" value="NAD(P)-binding Rossmann-fold domains"/>
    <property type="match status" value="1"/>
</dbReference>
<evidence type="ECO:0000259" key="1">
    <source>
        <dbReference type="Pfam" id="PF13460"/>
    </source>
</evidence>
<evidence type="ECO:0000313" key="2">
    <source>
        <dbReference type="EMBL" id="OQP58727.1"/>
    </source>
</evidence>
<organism evidence="2 3">
    <name type="scientific">Niastella populi</name>
    <dbReference type="NCBI Taxonomy" id="550983"/>
    <lineage>
        <taxon>Bacteria</taxon>
        <taxon>Pseudomonadati</taxon>
        <taxon>Bacteroidota</taxon>
        <taxon>Chitinophagia</taxon>
        <taxon>Chitinophagales</taxon>
        <taxon>Chitinophagaceae</taxon>
        <taxon>Niastella</taxon>
    </lineage>
</organism>
<dbReference type="InterPro" id="IPR036291">
    <property type="entry name" value="NAD(P)-bd_dom_sf"/>
</dbReference>
<dbReference type="PANTHER" id="PTHR12126:SF11">
    <property type="entry name" value="NADH DEHYDROGENASE [UBIQUINONE] 1 ALPHA SUBCOMPLEX SUBUNIT 9, MITOCHONDRIAL"/>
    <property type="match status" value="1"/>
</dbReference>
<proteinExistence type="predicted"/>
<dbReference type="InterPro" id="IPR051207">
    <property type="entry name" value="ComplexI_NDUFA9_subunit"/>
</dbReference>
<dbReference type="InterPro" id="IPR016040">
    <property type="entry name" value="NAD(P)-bd_dom"/>
</dbReference>
<protein>
    <submittedName>
        <fullName evidence="2">NmrA family transcriptional regulator</fullName>
    </submittedName>
</protein>
<keyword evidence="3" id="KW-1185">Reference proteome</keyword>
<dbReference type="Gene3D" id="3.40.50.720">
    <property type="entry name" value="NAD(P)-binding Rossmann-like Domain"/>
    <property type="match status" value="1"/>
</dbReference>
<name>A0A1V9FKB1_9BACT</name>
<gene>
    <name evidence="2" type="ORF">A4R26_22420</name>
</gene>
<accession>A0A1V9FKB1</accession>
<dbReference type="EMBL" id="LWBP01000187">
    <property type="protein sequence ID" value="OQP58727.1"/>
    <property type="molecule type" value="Genomic_DNA"/>
</dbReference>
<sequence length="247" mass="26919">MKVLVIGGTGLIGKDVCKKLESAGHKVIVGSPTRGVDIITGKGLEEALEGTDIVIDLSNSQSPDGETALHFFSTAGKNLVAAEKIANVKHHLILSIVGVPLAQHIGYLQAKKLQEDTIAASGIPYTIIRSTQFHEHISTIIAVQGEGKEVHVSTVDYQPIAVADVVSFVVKFALEEPKNGIVEIAGPDRGPMNEFVKKYLDEKHEEKVVVTNEDNKYMFFEIPRSLLVPAGDFCPGEIRFDDWKKYS</sequence>
<dbReference type="GO" id="GO:0044877">
    <property type="term" value="F:protein-containing complex binding"/>
    <property type="evidence" value="ECO:0007669"/>
    <property type="project" value="TreeGrafter"/>
</dbReference>
<dbReference type="AlphaFoldDB" id="A0A1V9FKB1"/>
<feature type="domain" description="NAD(P)-binding" evidence="1">
    <location>
        <begin position="7"/>
        <end position="171"/>
    </location>
</feature>
<dbReference type="STRING" id="550983.A4R26_22420"/>
<dbReference type="PANTHER" id="PTHR12126">
    <property type="entry name" value="NADH-UBIQUINONE OXIDOREDUCTASE 39 KDA SUBUNIT-RELATED"/>
    <property type="match status" value="1"/>
</dbReference>
<evidence type="ECO:0000313" key="3">
    <source>
        <dbReference type="Proteomes" id="UP000192276"/>
    </source>
</evidence>
<dbReference type="RefSeq" id="WP_081164929.1">
    <property type="nucleotide sequence ID" value="NZ_LWBP01000187.1"/>
</dbReference>
<comment type="caution">
    <text evidence="2">The sequence shown here is derived from an EMBL/GenBank/DDBJ whole genome shotgun (WGS) entry which is preliminary data.</text>
</comment>
<dbReference type="OrthoDB" id="9771302at2"/>
<reference evidence="3" key="1">
    <citation type="submission" date="2016-04" db="EMBL/GenBank/DDBJ databases">
        <authorList>
            <person name="Chen L."/>
            <person name="Zhuang W."/>
            <person name="Wang G."/>
        </authorList>
    </citation>
    <scope>NUCLEOTIDE SEQUENCE [LARGE SCALE GENOMIC DNA]</scope>
    <source>
        <strain evidence="3">208</strain>
    </source>
</reference>
<dbReference type="Proteomes" id="UP000192276">
    <property type="component" value="Unassembled WGS sequence"/>
</dbReference>
<dbReference type="Pfam" id="PF13460">
    <property type="entry name" value="NAD_binding_10"/>
    <property type="match status" value="1"/>
</dbReference>